<feature type="region of interest" description="Disordered" evidence="1">
    <location>
        <begin position="92"/>
        <end position="114"/>
    </location>
</feature>
<keyword evidence="4" id="KW-1185">Reference proteome</keyword>
<keyword evidence="2" id="KW-1133">Transmembrane helix</keyword>
<dbReference type="RefSeq" id="WP_379869919.1">
    <property type="nucleotide sequence ID" value="NZ_JBHTBH010000003.1"/>
</dbReference>
<proteinExistence type="predicted"/>
<protein>
    <submittedName>
        <fullName evidence="3">Uncharacterized protein</fullName>
    </submittedName>
</protein>
<evidence type="ECO:0000256" key="2">
    <source>
        <dbReference type="SAM" id="Phobius"/>
    </source>
</evidence>
<accession>A0ABW2KE69</accession>
<dbReference type="Proteomes" id="UP001596540">
    <property type="component" value="Unassembled WGS sequence"/>
</dbReference>
<evidence type="ECO:0000313" key="3">
    <source>
        <dbReference type="EMBL" id="MFC7327550.1"/>
    </source>
</evidence>
<reference evidence="4" key="1">
    <citation type="journal article" date="2019" name="Int. J. Syst. Evol. Microbiol.">
        <title>The Global Catalogue of Microorganisms (GCM) 10K type strain sequencing project: providing services to taxonomists for standard genome sequencing and annotation.</title>
        <authorList>
            <consortium name="The Broad Institute Genomics Platform"/>
            <consortium name="The Broad Institute Genome Sequencing Center for Infectious Disease"/>
            <person name="Wu L."/>
            <person name="Ma J."/>
        </authorList>
    </citation>
    <scope>NUCLEOTIDE SEQUENCE [LARGE SCALE GENOMIC DNA]</scope>
    <source>
        <strain evidence="4">CGMCC 4.7382</strain>
    </source>
</reference>
<evidence type="ECO:0000256" key="1">
    <source>
        <dbReference type="SAM" id="MobiDB-lite"/>
    </source>
</evidence>
<gene>
    <name evidence="3" type="ORF">ACFQRF_07315</name>
</gene>
<organism evidence="3 4">
    <name type="scientific">Marinactinospora rubrisoli</name>
    <dbReference type="NCBI Taxonomy" id="2715399"/>
    <lineage>
        <taxon>Bacteria</taxon>
        <taxon>Bacillati</taxon>
        <taxon>Actinomycetota</taxon>
        <taxon>Actinomycetes</taxon>
        <taxon>Streptosporangiales</taxon>
        <taxon>Nocardiopsidaceae</taxon>
        <taxon>Marinactinospora</taxon>
    </lineage>
</organism>
<keyword evidence="2" id="KW-0472">Membrane</keyword>
<sequence length="114" mass="12447">MAHSRHGTRYVRGYVTEGGMWAPTTSHRGRVGSWIAVALIITGFTLAAVSLPLGPDWWLMGAGLIAMALGGLVCLAADIFTDVVLDDPRYDEEEMHSTPLHKIKERQRELSGDA</sequence>
<name>A0ABW2KE69_9ACTN</name>
<keyword evidence="2" id="KW-0812">Transmembrane</keyword>
<comment type="caution">
    <text evidence="3">The sequence shown here is derived from an EMBL/GenBank/DDBJ whole genome shotgun (WGS) entry which is preliminary data.</text>
</comment>
<dbReference type="EMBL" id="JBHTBH010000003">
    <property type="protein sequence ID" value="MFC7327550.1"/>
    <property type="molecule type" value="Genomic_DNA"/>
</dbReference>
<feature type="transmembrane region" description="Helical" evidence="2">
    <location>
        <begin position="31"/>
        <end position="51"/>
    </location>
</feature>
<evidence type="ECO:0000313" key="4">
    <source>
        <dbReference type="Proteomes" id="UP001596540"/>
    </source>
</evidence>
<feature type="transmembrane region" description="Helical" evidence="2">
    <location>
        <begin position="57"/>
        <end position="80"/>
    </location>
</feature>